<dbReference type="KEGG" id="hsc:HVS_07365"/>
<keyword evidence="6" id="KW-0547">Nucleotide-binding</keyword>
<proteinExistence type="inferred from homology"/>
<dbReference type="RefSeq" id="WP_101300694.1">
    <property type="nucleotide sequence ID" value="NZ_CP025197.1"/>
</dbReference>
<dbReference type="PANTHER" id="PTHR15004">
    <property type="entry name" value="GLUTAMYL-TRNA(GLN) AMIDOTRANSFERASE SUBUNIT C, MITOCHONDRIAL"/>
    <property type="match status" value="1"/>
</dbReference>
<comment type="catalytic activity">
    <reaction evidence="4 6">
        <text>L-aspartyl-tRNA(Asn) + L-glutamine + ATP + H2O = L-asparaginyl-tRNA(Asn) + L-glutamate + ADP + phosphate + 2 H(+)</text>
        <dbReference type="Rhea" id="RHEA:14513"/>
        <dbReference type="Rhea" id="RHEA-COMP:9674"/>
        <dbReference type="Rhea" id="RHEA-COMP:9677"/>
        <dbReference type="ChEBI" id="CHEBI:15377"/>
        <dbReference type="ChEBI" id="CHEBI:15378"/>
        <dbReference type="ChEBI" id="CHEBI:29985"/>
        <dbReference type="ChEBI" id="CHEBI:30616"/>
        <dbReference type="ChEBI" id="CHEBI:43474"/>
        <dbReference type="ChEBI" id="CHEBI:58359"/>
        <dbReference type="ChEBI" id="CHEBI:78515"/>
        <dbReference type="ChEBI" id="CHEBI:78516"/>
        <dbReference type="ChEBI" id="CHEBI:456216"/>
    </reaction>
</comment>
<evidence type="ECO:0000313" key="9">
    <source>
        <dbReference type="Proteomes" id="UP000233534"/>
    </source>
</evidence>
<reference evidence="8 10" key="2">
    <citation type="journal article" date="2018" name="Syst. Appl. Microbiol.">
        <title>Characterization and high-quality draft genome sequence of Herbivorax saccincola A7, an anaerobic, alkaliphilic, thermophilic, cellulolytic, and xylanolytic bacterium.</title>
        <authorList>
            <person name="Aikawa S."/>
            <person name="Baramee S."/>
            <person name="Sermsathanaswadi J."/>
            <person name="Thianheng P."/>
            <person name="Tachaapaikoon C."/>
            <person name="Shikata A."/>
            <person name="Waeonukul R."/>
            <person name="Pason P."/>
            <person name="Ratanakhanokchai K."/>
            <person name="Kosugi A."/>
        </authorList>
    </citation>
    <scope>NUCLEOTIDE SEQUENCE [LARGE SCALE GENOMIC DNA]</scope>
    <source>
        <strain evidence="8 10">A7</strain>
    </source>
</reference>
<name>A0A2K9E4Q4_9FIRM</name>
<evidence type="ECO:0000256" key="4">
    <source>
        <dbReference type="ARBA" id="ARBA00047380"/>
    </source>
</evidence>
<dbReference type="Proteomes" id="UP000233534">
    <property type="component" value="Chromosome"/>
</dbReference>
<protein>
    <recommendedName>
        <fullName evidence="6">Aspartyl/glutamyl-tRNA(Asn/Gln) amidotransferase subunit C</fullName>
        <shortName evidence="6">Asp/Glu-ADT subunit C</shortName>
        <ecNumber evidence="6">6.3.5.-</ecNumber>
    </recommendedName>
</protein>
<dbReference type="GO" id="GO:0070681">
    <property type="term" value="P:glutaminyl-tRNAGln biosynthesis via transamidation"/>
    <property type="evidence" value="ECO:0007669"/>
    <property type="project" value="TreeGrafter"/>
</dbReference>
<evidence type="ECO:0000256" key="5">
    <source>
        <dbReference type="ARBA" id="ARBA00047913"/>
    </source>
</evidence>
<dbReference type="Proteomes" id="UP000239720">
    <property type="component" value="Unassembled WGS sequence"/>
</dbReference>
<sequence>MKFTKGTIEHIAELARLEFTEEEKEELALYMEKIISHLDKLDELDTSYVKATEHIIPLNNVFREDEVENSFDRDEMLKNAPEKGSGCFKVPKILE</sequence>
<dbReference type="PANTHER" id="PTHR15004:SF0">
    <property type="entry name" value="GLUTAMYL-TRNA(GLN) AMIDOTRANSFERASE SUBUNIT C, MITOCHONDRIAL"/>
    <property type="match status" value="1"/>
</dbReference>
<comment type="subunit">
    <text evidence="2 6">Heterotrimer of A, B and C subunits.</text>
</comment>
<comment type="catalytic activity">
    <reaction evidence="5 6">
        <text>L-glutamyl-tRNA(Gln) + L-glutamine + ATP + H2O = L-glutaminyl-tRNA(Gln) + L-glutamate + ADP + phosphate + H(+)</text>
        <dbReference type="Rhea" id="RHEA:17521"/>
        <dbReference type="Rhea" id="RHEA-COMP:9681"/>
        <dbReference type="Rhea" id="RHEA-COMP:9684"/>
        <dbReference type="ChEBI" id="CHEBI:15377"/>
        <dbReference type="ChEBI" id="CHEBI:15378"/>
        <dbReference type="ChEBI" id="CHEBI:29985"/>
        <dbReference type="ChEBI" id="CHEBI:30616"/>
        <dbReference type="ChEBI" id="CHEBI:43474"/>
        <dbReference type="ChEBI" id="CHEBI:58359"/>
        <dbReference type="ChEBI" id="CHEBI:78520"/>
        <dbReference type="ChEBI" id="CHEBI:78521"/>
        <dbReference type="ChEBI" id="CHEBI:456216"/>
    </reaction>
</comment>
<dbReference type="EMBL" id="NEMB01000003">
    <property type="protein sequence ID" value="PQQ67314.1"/>
    <property type="molecule type" value="Genomic_DNA"/>
</dbReference>
<dbReference type="GO" id="GO:0006450">
    <property type="term" value="P:regulation of translational fidelity"/>
    <property type="evidence" value="ECO:0007669"/>
    <property type="project" value="InterPro"/>
</dbReference>
<evidence type="ECO:0000256" key="6">
    <source>
        <dbReference type="HAMAP-Rule" id="MF_00122"/>
    </source>
</evidence>
<evidence type="ECO:0000313" key="8">
    <source>
        <dbReference type="EMBL" id="PQQ67314.1"/>
    </source>
</evidence>
<dbReference type="AlphaFoldDB" id="A0A2K9E4Q4"/>
<dbReference type="NCBIfam" id="TIGR00135">
    <property type="entry name" value="gatC"/>
    <property type="match status" value="1"/>
</dbReference>
<dbReference type="GO" id="GO:0006412">
    <property type="term" value="P:translation"/>
    <property type="evidence" value="ECO:0007669"/>
    <property type="project" value="UniProtKB-UniRule"/>
</dbReference>
<reference evidence="7 9" key="1">
    <citation type="submission" date="2017-12" db="EMBL/GenBank/DDBJ databases">
        <title>Complete genome sequence of Herbivorax saccincola GGR1, a novel Cellulosome-producing hydrolytic bacterium in a thermophilic biogas plant, established by Illumina and Nanopore MinION sequencing.</title>
        <authorList>
            <person name="Pechtl A."/>
            <person name="Ruckert C."/>
            <person name="Koeck D.E."/>
            <person name="Maus I."/>
            <person name="Winkler A."/>
            <person name="Kalinowski J."/>
            <person name="Puhler A."/>
            <person name="Schwarz W.W."/>
            <person name="Zverlov V.V."/>
            <person name="Schluter A."/>
            <person name="Liebl W."/>
        </authorList>
    </citation>
    <scope>NUCLEOTIDE SEQUENCE [LARGE SCALE GENOMIC DNA]</scope>
    <source>
        <strain evidence="7">GGR1</strain>
        <strain evidence="9">SR1</strain>
    </source>
</reference>
<dbReference type="SUPFAM" id="SSF141000">
    <property type="entry name" value="Glu-tRNAGln amidotransferase C subunit"/>
    <property type="match status" value="1"/>
</dbReference>
<comment type="similarity">
    <text evidence="1 6">Belongs to the GatC family.</text>
</comment>
<comment type="function">
    <text evidence="3 6">Allows the formation of correctly charged Asn-tRNA(Asn) or Gln-tRNA(Gln) through the transamidation of misacylated Asp-tRNA(Asn) or Glu-tRNA(Gln) in organisms which lack either or both of asparaginyl-tRNA or glutaminyl-tRNA synthetases. The reaction takes place in the presence of glutamine and ATP through an activated phospho-Asp-tRNA(Asn) or phospho-Glu-tRNA(Gln).</text>
</comment>
<dbReference type="Gene3D" id="1.10.20.60">
    <property type="entry name" value="Glu-tRNAGln amidotransferase C subunit, N-terminal domain"/>
    <property type="match status" value="1"/>
</dbReference>
<keyword evidence="6 7" id="KW-0436">Ligase</keyword>
<keyword evidence="7" id="KW-0808">Transferase</keyword>
<evidence type="ECO:0000256" key="3">
    <source>
        <dbReference type="ARBA" id="ARBA00024799"/>
    </source>
</evidence>
<keyword evidence="6" id="KW-0648">Protein biosynthesis</keyword>
<evidence type="ECO:0000313" key="10">
    <source>
        <dbReference type="Proteomes" id="UP000239720"/>
    </source>
</evidence>
<organism evidence="7 9">
    <name type="scientific">Acetivibrio saccincola</name>
    <dbReference type="NCBI Taxonomy" id="1677857"/>
    <lineage>
        <taxon>Bacteria</taxon>
        <taxon>Bacillati</taxon>
        <taxon>Bacillota</taxon>
        <taxon>Clostridia</taxon>
        <taxon>Eubacteriales</taxon>
        <taxon>Oscillospiraceae</taxon>
        <taxon>Acetivibrio</taxon>
    </lineage>
</organism>
<dbReference type="InterPro" id="IPR036113">
    <property type="entry name" value="Asp/Glu-ADT_sf_sub_c"/>
</dbReference>
<dbReference type="GO" id="GO:0005524">
    <property type="term" value="F:ATP binding"/>
    <property type="evidence" value="ECO:0007669"/>
    <property type="project" value="UniProtKB-KW"/>
</dbReference>
<evidence type="ECO:0000256" key="1">
    <source>
        <dbReference type="ARBA" id="ARBA00010757"/>
    </source>
</evidence>
<dbReference type="EC" id="6.3.5.-" evidence="6"/>
<dbReference type="OrthoDB" id="9813938at2"/>
<evidence type="ECO:0000256" key="2">
    <source>
        <dbReference type="ARBA" id="ARBA00011123"/>
    </source>
</evidence>
<dbReference type="Pfam" id="PF02686">
    <property type="entry name" value="GatC"/>
    <property type="match status" value="1"/>
</dbReference>
<evidence type="ECO:0000313" key="7">
    <source>
        <dbReference type="EMBL" id="AUG57388.1"/>
    </source>
</evidence>
<gene>
    <name evidence="7" type="primary">gatC2</name>
    <name evidence="6" type="synonym">gatC</name>
    <name evidence="8" type="ORF">B9R14_11515</name>
    <name evidence="7" type="ORF">HVS_07365</name>
</gene>
<keyword evidence="9" id="KW-1185">Reference proteome</keyword>
<accession>A0A2K9E4Q4</accession>
<dbReference type="HAMAP" id="MF_00122">
    <property type="entry name" value="GatC"/>
    <property type="match status" value="1"/>
</dbReference>
<keyword evidence="6" id="KW-0067">ATP-binding</keyword>
<dbReference type="GO" id="GO:0050567">
    <property type="term" value="F:glutaminyl-tRNA synthase (glutamine-hydrolyzing) activity"/>
    <property type="evidence" value="ECO:0007669"/>
    <property type="project" value="UniProtKB-UniRule"/>
</dbReference>
<dbReference type="EMBL" id="CP025197">
    <property type="protein sequence ID" value="AUG57388.1"/>
    <property type="molecule type" value="Genomic_DNA"/>
</dbReference>
<dbReference type="InterPro" id="IPR003837">
    <property type="entry name" value="GatC"/>
</dbReference>
<dbReference type="GO" id="GO:0016740">
    <property type="term" value="F:transferase activity"/>
    <property type="evidence" value="ECO:0007669"/>
    <property type="project" value="UniProtKB-KW"/>
</dbReference>